<gene>
    <name evidence="3" type="ORF">KC01_LOCUS5899</name>
</gene>
<proteinExistence type="predicted"/>
<feature type="signal peptide" evidence="2">
    <location>
        <begin position="1"/>
        <end position="21"/>
    </location>
</feature>
<evidence type="ECO:0000313" key="3">
    <source>
        <dbReference type="EMBL" id="CAL1574138.1"/>
    </source>
</evidence>
<organism evidence="3 4">
    <name type="scientific">Knipowitschia caucasica</name>
    <name type="common">Caucasian dwarf goby</name>
    <name type="synonym">Pomatoschistus caucasicus</name>
    <dbReference type="NCBI Taxonomy" id="637954"/>
    <lineage>
        <taxon>Eukaryota</taxon>
        <taxon>Metazoa</taxon>
        <taxon>Chordata</taxon>
        <taxon>Craniata</taxon>
        <taxon>Vertebrata</taxon>
        <taxon>Euteleostomi</taxon>
        <taxon>Actinopterygii</taxon>
        <taxon>Neopterygii</taxon>
        <taxon>Teleostei</taxon>
        <taxon>Neoteleostei</taxon>
        <taxon>Acanthomorphata</taxon>
        <taxon>Gobiaria</taxon>
        <taxon>Gobiiformes</taxon>
        <taxon>Gobioidei</taxon>
        <taxon>Gobiidae</taxon>
        <taxon>Gobiinae</taxon>
        <taxon>Knipowitschia</taxon>
    </lineage>
</organism>
<dbReference type="EMBL" id="OZ035833">
    <property type="protein sequence ID" value="CAL1574138.1"/>
    <property type="molecule type" value="Genomic_DNA"/>
</dbReference>
<keyword evidence="4" id="KW-1185">Reference proteome</keyword>
<accession>A0AAV2J998</accession>
<feature type="compositionally biased region" description="Basic and acidic residues" evidence="1">
    <location>
        <begin position="68"/>
        <end position="79"/>
    </location>
</feature>
<dbReference type="AlphaFoldDB" id="A0AAV2J998"/>
<evidence type="ECO:0000313" key="4">
    <source>
        <dbReference type="Proteomes" id="UP001497482"/>
    </source>
</evidence>
<name>A0AAV2J998_KNICA</name>
<keyword evidence="2" id="KW-0732">Signal</keyword>
<protein>
    <submittedName>
        <fullName evidence="3">Uncharacterized protein</fullName>
    </submittedName>
</protein>
<feature type="chain" id="PRO_5043606856" evidence="2">
    <location>
        <begin position="22"/>
        <end position="112"/>
    </location>
</feature>
<reference evidence="3 4" key="1">
    <citation type="submission" date="2024-04" db="EMBL/GenBank/DDBJ databases">
        <authorList>
            <person name="Waldvogel A.-M."/>
            <person name="Schoenle A."/>
        </authorList>
    </citation>
    <scope>NUCLEOTIDE SEQUENCE [LARGE SCALE GENOMIC DNA]</scope>
</reference>
<sequence>MPNKWILGPTMLRPPFLLVCARPGQLDTQNTDQQCSRPVPRVRPSHITHTTPPCAPPRPKCPMTAPRQKHDLSMSEHNGVEDKCHAKAATSANASSFPMLTLLHAARSAELR</sequence>
<evidence type="ECO:0000256" key="1">
    <source>
        <dbReference type="SAM" id="MobiDB-lite"/>
    </source>
</evidence>
<feature type="region of interest" description="Disordered" evidence="1">
    <location>
        <begin position="27"/>
        <end position="79"/>
    </location>
</feature>
<feature type="compositionally biased region" description="Polar residues" evidence="1">
    <location>
        <begin position="27"/>
        <end position="36"/>
    </location>
</feature>
<dbReference type="Proteomes" id="UP001497482">
    <property type="component" value="Chromosome 11"/>
</dbReference>
<evidence type="ECO:0000256" key="2">
    <source>
        <dbReference type="SAM" id="SignalP"/>
    </source>
</evidence>